<dbReference type="GO" id="GO:0016757">
    <property type="term" value="F:glycosyltransferase activity"/>
    <property type="evidence" value="ECO:0007669"/>
    <property type="project" value="UniProtKB-KW"/>
</dbReference>
<accession>A0A7W7BMT4</accession>
<protein>
    <submittedName>
        <fullName evidence="3">Peptidoglycan glycosyltransferase</fullName>
        <ecNumber evidence="3">2.4.1.129</ecNumber>
    </submittedName>
</protein>
<dbReference type="SUPFAM" id="SSF56601">
    <property type="entry name" value="beta-lactamase/transpeptidase-like"/>
    <property type="match status" value="1"/>
</dbReference>
<dbReference type="PANTHER" id="PTHR30627">
    <property type="entry name" value="PEPTIDOGLYCAN D,D-TRANSPEPTIDASE"/>
    <property type="match status" value="1"/>
</dbReference>
<keyword evidence="4" id="KW-1185">Reference proteome</keyword>
<dbReference type="Pfam" id="PF00905">
    <property type="entry name" value="Transpeptidase"/>
    <property type="match status" value="1"/>
</dbReference>
<dbReference type="RefSeq" id="WP_184214455.1">
    <property type="nucleotide sequence ID" value="NZ_CP085219.1"/>
</dbReference>
<dbReference type="SUPFAM" id="SSF56519">
    <property type="entry name" value="Penicillin binding protein dimerisation domain"/>
    <property type="match status" value="1"/>
</dbReference>
<dbReference type="AlphaFoldDB" id="A0A7W7BMT4"/>
<dbReference type="GO" id="GO:0071972">
    <property type="term" value="F:peptidoglycan L,D-transpeptidase activity"/>
    <property type="evidence" value="ECO:0007669"/>
    <property type="project" value="TreeGrafter"/>
</dbReference>
<dbReference type="EC" id="2.4.1.129" evidence="3"/>
<dbReference type="EMBL" id="JACHMD010000001">
    <property type="protein sequence ID" value="MBB4665505.1"/>
    <property type="molecule type" value="Genomic_DNA"/>
</dbReference>
<name>A0A7W7BMT4_9MICO</name>
<dbReference type="InterPro" id="IPR054120">
    <property type="entry name" value="PBPA_dimer"/>
</dbReference>
<organism evidence="3 4">
    <name type="scientific">Microbacterium marinum</name>
    <dbReference type="NCBI Taxonomy" id="421115"/>
    <lineage>
        <taxon>Bacteria</taxon>
        <taxon>Bacillati</taxon>
        <taxon>Actinomycetota</taxon>
        <taxon>Actinomycetes</taxon>
        <taxon>Micrococcales</taxon>
        <taxon>Microbacteriaceae</taxon>
        <taxon>Microbacterium</taxon>
    </lineage>
</organism>
<dbReference type="InterPro" id="IPR036138">
    <property type="entry name" value="PBP_dimer_sf"/>
</dbReference>
<keyword evidence="3" id="KW-0328">Glycosyltransferase</keyword>
<dbReference type="GO" id="GO:0071555">
    <property type="term" value="P:cell wall organization"/>
    <property type="evidence" value="ECO:0007669"/>
    <property type="project" value="TreeGrafter"/>
</dbReference>
<dbReference type="InterPro" id="IPR050515">
    <property type="entry name" value="Beta-lactam/transpept"/>
</dbReference>
<evidence type="ECO:0000259" key="1">
    <source>
        <dbReference type="Pfam" id="PF00905"/>
    </source>
</evidence>
<gene>
    <name evidence="3" type="ORF">BKA24_000214</name>
</gene>
<dbReference type="Proteomes" id="UP000573729">
    <property type="component" value="Unassembled WGS sequence"/>
</dbReference>
<dbReference type="GO" id="GO:0005886">
    <property type="term" value="C:plasma membrane"/>
    <property type="evidence" value="ECO:0007669"/>
    <property type="project" value="TreeGrafter"/>
</dbReference>
<evidence type="ECO:0000259" key="2">
    <source>
        <dbReference type="Pfam" id="PF21922"/>
    </source>
</evidence>
<dbReference type="Gene3D" id="3.90.1310.10">
    <property type="entry name" value="Penicillin-binding protein 2a (Domain 2)"/>
    <property type="match status" value="1"/>
</dbReference>
<sequence length="485" mass="51292">MTKQLRRLSIVILLMFVSLFAATSWIQVAIAPQLAENPENRRSLYDSYEVQRGTIFAGGTAIASSVPSDDVYSWSRTYPDAEMWAPVTGFINPVLRSSTGLEQAMNSALAGTGSQQFLTRMEQIISGQPARGSNVLLSLDPDLQRVAYEALDGYEGAVVAMEPDTGRILALATSPSYDTNLLASHNSSEVNAAYQQLVDDPLDPLYNRASRDALDPPGSTFKLVVTAAALASGDYTPESTFDNPATFTLPGSDSVLHNFDRGTCGPGDEVTLETALRLSCNIPMAELALELGTDALREQAQKFGFNSAFEIPLDVTASKYPEGLDEPQTALSGIGQSDVQATPLQVALISAGIANDGVVMNPRMVDRVVASDLTVQEEPADTEFGRAMSEEDAATLTEMMVGNVENGAASGARIDGVDVAGKTGTAEHNPGDPYTLWFTGFAPAENPEVVVAVMVQNGGGLGQEGTSSGIAAPIAKRVIEAVLSE</sequence>
<dbReference type="InterPro" id="IPR001460">
    <property type="entry name" value="PCN-bd_Tpept"/>
</dbReference>
<dbReference type="Gene3D" id="3.40.710.10">
    <property type="entry name" value="DD-peptidase/beta-lactamase superfamily"/>
    <property type="match status" value="1"/>
</dbReference>
<evidence type="ECO:0000313" key="3">
    <source>
        <dbReference type="EMBL" id="MBB4665505.1"/>
    </source>
</evidence>
<feature type="domain" description="Penicillin-binding protein transpeptidase" evidence="1">
    <location>
        <begin position="156"/>
        <end position="480"/>
    </location>
</feature>
<proteinExistence type="predicted"/>
<feature type="domain" description="Penicillin binding protein A dimerisation" evidence="2">
    <location>
        <begin position="52"/>
        <end position="135"/>
    </location>
</feature>
<reference evidence="3 4" key="1">
    <citation type="submission" date="2020-08" db="EMBL/GenBank/DDBJ databases">
        <title>Sequencing the genomes of 1000 actinobacteria strains.</title>
        <authorList>
            <person name="Klenk H.-P."/>
        </authorList>
    </citation>
    <scope>NUCLEOTIDE SEQUENCE [LARGE SCALE GENOMIC DNA]</scope>
    <source>
        <strain evidence="3 4">DSM 24947</strain>
    </source>
</reference>
<dbReference type="Pfam" id="PF21922">
    <property type="entry name" value="PBP_dimer_2"/>
    <property type="match status" value="1"/>
</dbReference>
<dbReference type="InterPro" id="IPR012338">
    <property type="entry name" value="Beta-lactam/transpept-like"/>
</dbReference>
<comment type="caution">
    <text evidence="3">The sequence shown here is derived from an EMBL/GenBank/DDBJ whole genome shotgun (WGS) entry which is preliminary data.</text>
</comment>
<dbReference type="GO" id="GO:0008658">
    <property type="term" value="F:penicillin binding"/>
    <property type="evidence" value="ECO:0007669"/>
    <property type="project" value="InterPro"/>
</dbReference>
<dbReference type="PANTHER" id="PTHR30627:SF24">
    <property type="entry name" value="PENICILLIN-BINDING PROTEIN 4B"/>
    <property type="match status" value="1"/>
</dbReference>
<evidence type="ECO:0000313" key="4">
    <source>
        <dbReference type="Proteomes" id="UP000573729"/>
    </source>
</evidence>
<keyword evidence="3" id="KW-0808">Transferase</keyword>